<protein>
    <submittedName>
        <fullName evidence="2">Uncharacterized protein</fullName>
    </submittedName>
</protein>
<dbReference type="AlphaFoldDB" id="A0A7X5YJZ3"/>
<proteinExistence type="predicted"/>
<keyword evidence="3" id="KW-1185">Reference proteome</keyword>
<evidence type="ECO:0000256" key="1">
    <source>
        <dbReference type="SAM" id="MobiDB-lite"/>
    </source>
</evidence>
<sequence length="69" mass="7278">MSNHPDPQDQPVKGPDDLERNPGIGQSPGLNRSEGLDEIEGDSTVEGDVENNAGPGGAVDPDDRGRENR</sequence>
<evidence type="ECO:0000313" key="3">
    <source>
        <dbReference type="Proteomes" id="UP000587415"/>
    </source>
</evidence>
<organism evidence="2 3">
    <name type="scientific">Brevundimonas alba</name>
    <dbReference type="NCBI Taxonomy" id="74314"/>
    <lineage>
        <taxon>Bacteria</taxon>
        <taxon>Pseudomonadati</taxon>
        <taxon>Pseudomonadota</taxon>
        <taxon>Alphaproteobacteria</taxon>
        <taxon>Caulobacterales</taxon>
        <taxon>Caulobacteraceae</taxon>
        <taxon>Brevundimonas</taxon>
    </lineage>
</organism>
<reference evidence="2 3" key="1">
    <citation type="submission" date="2020-03" db="EMBL/GenBank/DDBJ databases">
        <title>Genomic Encyclopedia of Type Strains, Phase IV (KMG-IV): sequencing the most valuable type-strain genomes for metagenomic binning, comparative biology and taxonomic classification.</title>
        <authorList>
            <person name="Goeker M."/>
        </authorList>
    </citation>
    <scope>NUCLEOTIDE SEQUENCE [LARGE SCALE GENOMIC DNA]</scope>
    <source>
        <strain evidence="2 3">DSM 4736</strain>
    </source>
</reference>
<dbReference type="Proteomes" id="UP000587415">
    <property type="component" value="Unassembled WGS sequence"/>
</dbReference>
<accession>A0A7X5YJZ3</accession>
<comment type="caution">
    <text evidence="2">The sequence shown here is derived from an EMBL/GenBank/DDBJ whole genome shotgun (WGS) entry which is preliminary data.</text>
</comment>
<dbReference type="RefSeq" id="WP_168045882.1">
    <property type="nucleotide sequence ID" value="NZ_JAATJM010000001.1"/>
</dbReference>
<name>A0A7X5YJZ3_9CAUL</name>
<dbReference type="EMBL" id="JAATJM010000001">
    <property type="protein sequence ID" value="NJC41054.1"/>
    <property type="molecule type" value="Genomic_DNA"/>
</dbReference>
<gene>
    <name evidence="2" type="ORF">GGQ87_001312</name>
</gene>
<feature type="region of interest" description="Disordered" evidence="1">
    <location>
        <begin position="1"/>
        <end position="69"/>
    </location>
</feature>
<feature type="compositionally biased region" description="Acidic residues" evidence="1">
    <location>
        <begin position="36"/>
        <end position="49"/>
    </location>
</feature>
<evidence type="ECO:0000313" key="2">
    <source>
        <dbReference type="EMBL" id="NJC41054.1"/>
    </source>
</evidence>